<name>A0A7S4W1M8_9STRA</name>
<dbReference type="InterPro" id="IPR006652">
    <property type="entry name" value="Kelch_1"/>
</dbReference>
<evidence type="ECO:0000313" key="1">
    <source>
        <dbReference type="EMBL" id="CAE4645882.1"/>
    </source>
</evidence>
<reference evidence="1" key="1">
    <citation type="submission" date="2021-01" db="EMBL/GenBank/DDBJ databases">
        <authorList>
            <person name="Corre E."/>
            <person name="Pelletier E."/>
            <person name="Niang G."/>
            <person name="Scheremetjew M."/>
            <person name="Finn R."/>
            <person name="Kale V."/>
            <person name="Holt S."/>
            <person name="Cochrane G."/>
            <person name="Meng A."/>
            <person name="Brown T."/>
            <person name="Cohen L."/>
        </authorList>
    </citation>
    <scope>NUCLEOTIDE SEQUENCE</scope>
    <source>
        <strain evidence="1">GSO104</strain>
    </source>
</reference>
<sequence length="138" mass="14933">MVKYWGQLVPNARNVAVFSLKLCAAVVVNASIFTNETLYVMGGWDGTNRLSSVETLKMPFKCKEVIKTSITESFNTNLPAARLGVEGSGSICSKCMKYLCVIFETLGEIGGSTCSECMKCFCVFSETLGEIAEGLEEG</sequence>
<accession>A0A7S4W1M8</accession>
<dbReference type="Pfam" id="PF01344">
    <property type="entry name" value="Kelch_1"/>
    <property type="match status" value="1"/>
</dbReference>
<dbReference type="EMBL" id="HBNS01045724">
    <property type="protein sequence ID" value="CAE4645882.1"/>
    <property type="molecule type" value="Transcribed_RNA"/>
</dbReference>
<gene>
    <name evidence="1" type="ORF">DBRI00130_LOCUS35343</name>
</gene>
<dbReference type="AlphaFoldDB" id="A0A7S4W1M8"/>
<protein>
    <submittedName>
        <fullName evidence="1">Uncharacterized protein</fullName>
    </submittedName>
</protein>
<organism evidence="1">
    <name type="scientific">Ditylum brightwellii</name>
    <dbReference type="NCBI Taxonomy" id="49249"/>
    <lineage>
        <taxon>Eukaryota</taxon>
        <taxon>Sar</taxon>
        <taxon>Stramenopiles</taxon>
        <taxon>Ochrophyta</taxon>
        <taxon>Bacillariophyta</taxon>
        <taxon>Mediophyceae</taxon>
        <taxon>Lithodesmiophycidae</taxon>
        <taxon>Lithodesmiales</taxon>
        <taxon>Lithodesmiaceae</taxon>
        <taxon>Ditylum</taxon>
    </lineage>
</organism>
<proteinExistence type="predicted"/>